<keyword evidence="5" id="KW-1185">Reference proteome</keyword>
<evidence type="ECO:0000313" key="4">
    <source>
        <dbReference type="EMBL" id="UWN57267.1"/>
    </source>
</evidence>
<feature type="domain" description="Pseudouridine synthase RsuA/RluA-like" evidence="3">
    <location>
        <begin position="13"/>
        <end position="168"/>
    </location>
</feature>
<evidence type="ECO:0000259" key="3">
    <source>
        <dbReference type="Pfam" id="PF00849"/>
    </source>
</evidence>
<dbReference type="EMBL" id="CP102294">
    <property type="protein sequence ID" value="UWN57267.1"/>
    <property type="molecule type" value="Genomic_DNA"/>
</dbReference>
<accession>A0ABY5UZ72</accession>
<evidence type="ECO:0000256" key="1">
    <source>
        <dbReference type="ARBA" id="ARBA00010876"/>
    </source>
</evidence>
<dbReference type="Pfam" id="PF00849">
    <property type="entry name" value="PseudoU_synth_2"/>
    <property type="match status" value="1"/>
</dbReference>
<evidence type="ECO:0000256" key="2">
    <source>
        <dbReference type="ARBA" id="ARBA00023235"/>
    </source>
</evidence>
<dbReference type="CDD" id="cd02869">
    <property type="entry name" value="PseudoU_synth_RluA_like"/>
    <property type="match status" value="1"/>
</dbReference>
<dbReference type="SUPFAM" id="SSF55120">
    <property type="entry name" value="Pseudouridine synthase"/>
    <property type="match status" value="1"/>
</dbReference>
<dbReference type="RefSeq" id="WP_019245353.1">
    <property type="nucleotide sequence ID" value="NZ_CAPH01000007.1"/>
</dbReference>
<dbReference type="InterPro" id="IPR020103">
    <property type="entry name" value="PsdUridine_synth_cat_dom_sf"/>
</dbReference>
<organism evidence="4 5">
    <name type="scientific">Alistipes ihumii AP11</name>
    <dbReference type="NCBI Taxonomy" id="1211813"/>
    <lineage>
        <taxon>Bacteria</taxon>
        <taxon>Pseudomonadati</taxon>
        <taxon>Bacteroidota</taxon>
        <taxon>Bacteroidia</taxon>
        <taxon>Bacteroidales</taxon>
        <taxon>Rikenellaceae</taxon>
        <taxon>Alistipes</taxon>
    </lineage>
</organism>
<gene>
    <name evidence="4" type="ORF">NQ491_00380</name>
</gene>
<dbReference type="PROSITE" id="PS01129">
    <property type="entry name" value="PSI_RLU"/>
    <property type="match status" value="1"/>
</dbReference>
<reference evidence="4" key="1">
    <citation type="journal article" date="2022" name="Cell">
        <title>Design, construction, and in vivo augmentation of a complex gut microbiome.</title>
        <authorList>
            <person name="Cheng A.G."/>
            <person name="Ho P.Y."/>
            <person name="Aranda-Diaz A."/>
            <person name="Jain S."/>
            <person name="Yu F.B."/>
            <person name="Meng X."/>
            <person name="Wang M."/>
            <person name="Iakiviak M."/>
            <person name="Nagashima K."/>
            <person name="Zhao A."/>
            <person name="Murugkar P."/>
            <person name="Patil A."/>
            <person name="Atabakhsh K."/>
            <person name="Weakley A."/>
            <person name="Yan J."/>
            <person name="Brumbaugh A.R."/>
            <person name="Higginbottom S."/>
            <person name="Dimas A."/>
            <person name="Shiver A.L."/>
            <person name="Deutschbauer A."/>
            <person name="Neff N."/>
            <person name="Sonnenburg J.L."/>
            <person name="Huang K.C."/>
            <person name="Fischbach M.A."/>
        </authorList>
    </citation>
    <scope>NUCLEOTIDE SEQUENCE</scope>
    <source>
        <strain evidence="4">AP11</strain>
    </source>
</reference>
<name>A0ABY5UZ72_9BACT</name>
<proteinExistence type="inferred from homology"/>
<comment type="similarity">
    <text evidence="1">Belongs to the pseudouridine synthase RluA family.</text>
</comment>
<dbReference type="PANTHER" id="PTHR21600">
    <property type="entry name" value="MITOCHONDRIAL RNA PSEUDOURIDINE SYNTHASE"/>
    <property type="match status" value="1"/>
</dbReference>
<dbReference type="InterPro" id="IPR050188">
    <property type="entry name" value="RluA_PseudoU_synthase"/>
</dbReference>
<sequence length="242" mass="27478">MFEPERILYEDNHLIVVNKRSGELVQPDPTGDPALEDEVKEMIRVRDGKPGAVFLGVVHRIDRPVSGAVLFAKTSKALARMNETVKNRRIRKIYWAITENRPSPESGSLRHFLMRDGRTNRTKAYDRPVPDAKEARLDYRLLAESDRYRLLEIELLTGRHHQIRAQLSKIGCPIRGDLKYGAPRSNRDGSISLHARSIEFVHPVRRSPVLITAPVPPQDNLWKYFEQTAGQQQSSSIGGNGL</sequence>
<dbReference type="Proteomes" id="UP001059295">
    <property type="component" value="Chromosome"/>
</dbReference>
<dbReference type="GeneID" id="82890144"/>
<protein>
    <submittedName>
        <fullName evidence="4">RNA pseudouridine synthase</fullName>
    </submittedName>
</protein>
<dbReference type="InterPro" id="IPR006145">
    <property type="entry name" value="PsdUridine_synth_RsuA/RluA"/>
</dbReference>
<evidence type="ECO:0000313" key="5">
    <source>
        <dbReference type="Proteomes" id="UP001059295"/>
    </source>
</evidence>
<dbReference type="PANTHER" id="PTHR21600:SF83">
    <property type="entry name" value="PSEUDOURIDYLATE SYNTHASE RPUSD4, MITOCHONDRIAL"/>
    <property type="match status" value="1"/>
</dbReference>
<dbReference type="InterPro" id="IPR006224">
    <property type="entry name" value="PsdUridine_synth_RluA-like_CS"/>
</dbReference>
<dbReference type="Gene3D" id="3.30.2350.10">
    <property type="entry name" value="Pseudouridine synthase"/>
    <property type="match status" value="1"/>
</dbReference>
<keyword evidence="2" id="KW-0413">Isomerase</keyword>